<evidence type="ECO:0000313" key="3">
    <source>
        <dbReference type="Proteomes" id="UP001172102"/>
    </source>
</evidence>
<dbReference type="InterPro" id="IPR036412">
    <property type="entry name" value="HAD-like_sf"/>
</dbReference>
<dbReference type="Gene3D" id="3.40.50.1000">
    <property type="entry name" value="HAD superfamily/HAD-like"/>
    <property type="match status" value="1"/>
</dbReference>
<feature type="region of interest" description="Disordered" evidence="1">
    <location>
        <begin position="393"/>
        <end position="412"/>
    </location>
</feature>
<comment type="caution">
    <text evidence="2">The sequence shown here is derived from an EMBL/GenBank/DDBJ whole genome shotgun (WGS) entry which is preliminary data.</text>
</comment>
<dbReference type="Proteomes" id="UP001172102">
    <property type="component" value="Unassembled WGS sequence"/>
</dbReference>
<gene>
    <name evidence="2" type="ORF">B0H67DRAFT_641914</name>
</gene>
<name>A0AA40B0P9_9PEZI</name>
<evidence type="ECO:0000256" key="1">
    <source>
        <dbReference type="SAM" id="MobiDB-lite"/>
    </source>
</evidence>
<dbReference type="SUPFAM" id="SSF56784">
    <property type="entry name" value="HAD-like"/>
    <property type="match status" value="1"/>
</dbReference>
<evidence type="ECO:0000313" key="2">
    <source>
        <dbReference type="EMBL" id="KAK0725503.1"/>
    </source>
</evidence>
<sequence>MPTQPQRARGKVTDTVVQVIRHRGMVTDVTREHRIGFIINADLLLQPAESGKFKHREVPVPGAKEALTYLQANNIPFVIAYNGVREFEDFIARSIQKKLSLPQPISPDAVTISHSQFRDLAPRFENEVVLVIGASGDETRCFAEEYGFKRVVSTLDIALVYKPYANYYRESKERTDWEEEDLEAGIWRLTASQAHNVRVSAILVFWTPENWELDTQVVVDLMSNGGILGDRRSSKADAIKPNPPELHICLVDLYETQDGKRSWFNHMITRWKEESFNSLLKRTDYGSAPSERGLLHYESKLANAQIQAYKREVGWEKGDAEFTVRMIAAVFLIGLENNPRLRSEYDSAWRDIFVQGQALHPKSNPWHIAKDTQEAIEHALWWEYWDAVKDRRKPHWPKPDREAPESLKVEEKEPPRAVNRLWSYISSWYCCGCLWPEDDQHPEPTAEATTSAAADDT</sequence>
<dbReference type="InterPro" id="IPR006357">
    <property type="entry name" value="HAD-SF_hydro_IIA"/>
</dbReference>
<dbReference type="Pfam" id="PF13344">
    <property type="entry name" value="Hydrolase_6"/>
    <property type="match status" value="1"/>
</dbReference>
<accession>A0AA40B0P9</accession>
<keyword evidence="3" id="KW-1185">Reference proteome</keyword>
<feature type="compositionally biased region" description="Basic and acidic residues" evidence="1">
    <location>
        <begin position="397"/>
        <end position="412"/>
    </location>
</feature>
<protein>
    <submittedName>
        <fullName evidence="2">Uncharacterized protein</fullName>
    </submittedName>
</protein>
<proteinExistence type="predicted"/>
<reference evidence="2" key="1">
    <citation type="submission" date="2023-06" db="EMBL/GenBank/DDBJ databases">
        <title>Genome-scale phylogeny and comparative genomics of the fungal order Sordariales.</title>
        <authorList>
            <consortium name="Lawrence Berkeley National Laboratory"/>
            <person name="Hensen N."/>
            <person name="Bonometti L."/>
            <person name="Westerberg I."/>
            <person name="Brannstrom I.O."/>
            <person name="Guillou S."/>
            <person name="Cros-Aarteil S."/>
            <person name="Calhoun S."/>
            <person name="Haridas S."/>
            <person name="Kuo A."/>
            <person name="Mondo S."/>
            <person name="Pangilinan J."/>
            <person name="Riley R."/>
            <person name="Labutti K."/>
            <person name="Andreopoulos B."/>
            <person name="Lipzen A."/>
            <person name="Chen C."/>
            <person name="Yanf M."/>
            <person name="Daum C."/>
            <person name="Ng V."/>
            <person name="Clum A."/>
            <person name="Steindorff A."/>
            <person name="Ohm R."/>
            <person name="Martin F."/>
            <person name="Silar P."/>
            <person name="Natvig D."/>
            <person name="Lalanne C."/>
            <person name="Gautier V."/>
            <person name="Ament-Velasquez S.L."/>
            <person name="Kruys A."/>
            <person name="Hutchinson M.I."/>
            <person name="Powell A.J."/>
            <person name="Barry K."/>
            <person name="Miller A.N."/>
            <person name="Grigoriev I.V."/>
            <person name="Debuchy R."/>
            <person name="Gladieux P."/>
            <person name="Thoren M.H."/>
            <person name="Johannesson H."/>
        </authorList>
    </citation>
    <scope>NUCLEOTIDE SEQUENCE</scope>
    <source>
        <strain evidence="2">SMH4607-1</strain>
    </source>
</reference>
<organism evidence="2 3">
    <name type="scientific">Lasiosphaeris hirsuta</name>
    <dbReference type="NCBI Taxonomy" id="260670"/>
    <lineage>
        <taxon>Eukaryota</taxon>
        <taxon>Fungi</taxon>
        <taxon>Dikarya</taxon>
        <taxon>Ascomycota</taxon>
        <taxon>Pezizomycotina</taxon>
        <taxon>Sordariomycetes</taxon>
        <taxon>Sordariomycetidae</taxon>
        <taxon>Sordariales</taxon>
        <taxon>Lasiosphaeriaceae</taxon>
        <taxon>Lasiosphaeris</taxon>
    </lineage>
</organism>
<dbReference type="AlphaFoldDB" id="A0AA40B0P9"/>
<dbReference type="InterPro" id="IPR023214">
    <property type="entry name" value="HAD_sf"/>
</dbReference>
<dbReference type="EMBL" id="JAUKUA010000002">
    <property type="protein sequence ID" value="KAK0725503.1"/>
    <property type="molecule type" value="Genomic_DNA"/>
</dbReference>